<organism evidence="2 3">
    <name type="scientific">Mycena metata</name>
    <dbReference type="NCBI Taxonomy" id="1033252"/>
    <lineage>
        <taxon>Eukaryota</taxon>
        <taxon>Fungi</taxon>
        <taxon>Dikarya</taxon>
        <taxon>Basidiomycota</taxon>
        <taxon>Agaricomycotina</taxon>
        <taxon>Agaricomycetes</taxon>
        <taxon>Agaricomycetidae</taxon>
        <taxon>Agaricales</taxon>
        <taxon>Marasmiineae</taxon>
        <taxon>Mycenaceae</taxon>
        <taxon>Mycena</taxon>
    </lineage>
</organism>
<dbReference type="Proteomes" id="UP001215598">
    <property type="component" value="Unassembled WGS sequence"/>
</dbReference>
<protein>
    <submittedName>
        <fullName evidence="2">Uncharacterized protein</fullName>
    </submittedName>
</protein>
<feature type="non-terminal residue" evidence="2">
    <location>
        <position position="1"/>
    </location>
</feature>
<sequence>MYSSTFIPMNDEAEQPSTKWANYFDSLYADSEGLEVEEKDGASDNSQSPRDEMGQPGRGDSGAHPSIYVPTPPSLQWLLHLPEPRTAPAASVRQCANPNCGKSTSSNWYLSTLLPEHLRVCAACYGYEARHSQHRPRALAHRPSECGNCRKNIRGDRHRSRSRLALRQSICGTCGSYEQKYGKARPLSSPCFITTKRNAPKAPQIAQRRRSTRSTKKSPTTSTL</sequence>
<evidence type="ECO:0000313" key="2">
    <source>
        <dbReference type="EMBL" id="KAJ7725954.1"/>
    </source>
</evidence>
<keyword evidence="3" id="KW-1185">Reference proteome</keyword>
<accession>A0AAD7MP44</accession>
<comment type="caution">
    <text evidence="2">The sequence shown here is derived from an EMBL/GenBank/DDBJ whole genome shotgun (WGS) entry which is preliminary data.</text>
</comment>
<gene>
    <name evidence="2" type="ORF">B0H16DRAFT_1593467</name>
</gene>
<feature type="region of interest" description="Disordered" evidence="1">
    <location>
        <begin position="198"/>
        <end position="224"/>
    </location>
</feature>
<dbReference type="EMBL" id="JARKIB010000190">
    <property type="protein sequence ID" value="KAJ7725954.1"/>
    <property type="molecule type" value="Genomic_DNA"/>
</dbReference>
<feature type="region of interest" description="Disordered" evidence="1">
    <location>
        <begin position="33"/>
        <end position="67"/>
    </location>
</feature>
<reference evidence="2" key="1">
    <citation type="submission" date="2023-03" db="EMBL/GenBank/DDBJ databases">
        <title>Massive genome expansion in bonnet fungi (Mycena s.s.) driven by repeated elements and novel gene families across ecological guilds.</title>
        <authorList>
            <consortium name="Lawrence Berkeley National Laboratory"/>
            <person name="Harder C.B."/>
            <person name="Miyauchi S."/>
            <person name="Viragh M."/>
            <person name="Kuo A."/>
            <person name="Thoen E."/>
            <person name="Andreopoulos B."/>
            <person name="Lu D."/>
            <person name="Skrede I."/>
            <person name="Drula E."/>
            <person name="Henrissat B."/>
            <person name="Morin E."/>
            <person name="Kohler A."/>
            <person name="Barry K."/>
            <person name="LaButti K."/>
            <person name="Morin E."/>
            <person name="Salamov A."/>
            <person name="Lipzen A."/>
            <person name="Mereny Z."/>
            <person name="Hegedus B."/>
            <person name="Baldrian P."/>
            <person name="Stursova M."/>
            <person name="Weitz H."/>
            <person name="Taylor A."/>
            <person name="Grigoriev I.V."/>
            <person name="Nagy L.G."/>
            <person name="Martin F."/>
            <person name="Kauserud H."/>
        </authorList>
    </citation>
    <scope>NUCLEOTIDE SEQUENCE</scope>
    <source>
        <strain evidence="2">CBHHK182m</strain>
    </source>
</reference>
<dbReference type="AlphaFoldDB" id="A0AAD7MP44"/>
<feature type="compositionally biased region" description="Basic residues" evidence="1">
    <location>
        <begin position="207"/>
        <end position="216"/>
    </location>
</feature>
<evidence type="ECO:0000256" key="1">
    <source>
        <dbReference type="SAM" id="MobiDB-lite"/>
    </source>
</evidence>
<proteinExistence type="predicted"/>
<name>A0AAD7MP44_9AGAR</name>
<evidence type="ECO:0000313" key="3">
    <source>
        <dbReference type="Proteomes" id="UP001215598"/>
    </source>
</evidence>